<reference evidence="1" key="1">
    <citation type="journal article" date="2020" name="New Phytol.">
        <title>Comparative genomics reveals dynamic genome evolution in host specialist ectomycorrhizal fungi.</title>
        <authorList>
            <person name="Lofgren L.A."/>
            <person name="Nguyen N.H."/>
            <person name="Vilgalys R."/>
            <person name="Ruytinx J."/>
            <person name="Liao H.L."/>
            <person name="Branco S."/>
            <person name="Kuo A."/>
            <person name="LaButti K."/>
            <person name="Lipzen A."/>
            <person name="Andreopoulos W."/>
            <person name="Pangilinan J."/>
            <person name="Riley R."/>
            <person name="Hundley H."/>
            <person name="Na H."/>
            <person name="Barry K."/>
            <person name="Grigoriev I.V."/>
            <person name="Stajich J.E."/>
            <person name="Kennedy P.G."/>
        </authorList>
    </citation>
    <scope>NUCLEOTIDE SEQUENCE</scope>
    <source>
        <strain evidence="1">DOB743</strain>
    </source>
</reference>
<dbReference type="OrthoDB" id="2691262at2759"/>
<protein>
    <submittedName>
        <fullName evidence="1">Uncharacterized protein</fullName>
    </submittedName>
</protein>
<dbReference type="EMBL" id="JABBWD010000008">
    <property type="protein sequence ID" value="KAG1780611.1"/>
    <property type="molecule type" value="Genomic_DNA"/>
</dbReference>
<gene>
    <name evidence="1" type="ORF">EV702DRAFT_1042872</name>
    <name evidence="2" type="ORF">EV702DRAFT_1042875</name>
</gene>
<sequence length="163" mass="17190">MIRSTTNIGARRCGKWNCEVGSSPSSSSFSTKDNLDAVGSGFDVGDESGSALLGAGAGTWRKTHSRRLEWSGRSNLTFSLAPGWEFVETEGWVSAPSVSVSGSGDPIFGADDNGLVYTNTVWADLRRIPLEAWKASGMTRRRSTACVAGKINVRGLAAGSLSI</sequence>
<name>A0A9P7A394_9AGAM</name>
<evidence type="ECO:0000313" key="1">
    <source>
        <dbReference type="EMBL" id="KAG1780611.1"/>
    </source>
</evidence>
<evidence type="ECO:0000313" key="3">
    <source>
        <dbReference type="Proteomes" id="UP000714275"/>
    </source>
</evidence>
<proteinExistence type="predicted"/>
<organism evidence="1 3">
    <name type="scientific">Suillus placidus</name>
    <dbReference type="NCBI Taxonomy" id="48579"/>
    <lineage>
        <taxon>Eukaryota</taxon>
        <taxon>Fungi</taxon>
        <taxon>Dikarya</taxon>
        <taxon>Basidiomycota</taxon>
        <taxon>Agaricomycotina</taxon>
        <taxon>Agaricomycetes</taxon>
        <taxon>Agaricomycetidae</taxon>
        <taxon>Boletales</taxon>
        <taxon>Suillineae</taxon>
        <taxon>Suillaceae</taxon>
        <taxon>Suillus</taxon>
    </lineage>
</organism>
<comment type="caution">
    <text evidence="1">The sequence shown here is derived from an EMBL/GenBank/DDBJ whole genome shotgun (WGS) entry which is preliminary data.</text>
</comment>
<accession>A0A9P7A394</accession>
<dbReference type="Proteomes" id="UP000714275">
    <property type="component" value="Unassembled WGS sequence"/>
</dbReference>
<dbReference type="EMBL" id="JABBWD010000008">
    <property type="protein sequence ID" value="KAG1780618.1"/>
    <property type="molecule type" value="Genomic_DNA"/>
</dbReference>
<keyword evidence="3" id="KW-1185">Reference proteome</keyword>
<dbReference type="AlphaFoldDB" id="A0A9P7A394"/>
<evidence type="ECO:0000313" key="2">
    <source>
        <dbReference type="EMBL" id="KAG1780618.1"/>
    </source>
</evidence>